<dbReference type="SUPFAM" id="SSF51735">
    <property type="entry name" value="NAD(P)-binding Rossmann-fold domains"/>
    <property type="match status" value="1"/>
</dbReference>
<dbReference type="PANTHER" id="PTHR10491:SF4">
    <property type="entry name" value="METHIONINE ADENOSYLTRANSFERASE 2 SUBUNIT BETA"/>
    <property type="match status" value="1"/>
</dbReference>
<accession>A0A3N0I467</accession>
<proteinExistence type="inferred from homology"/>
<evidence type="ECO:0000256" key="2">
    <source>
        <dbReference type="RuleBase" id="RU364082"/>
    </source>
</evidence>
<dbReference type="Proteomes" id="UP000276568">
    <property type="component" value="Unassembled WGS sequence"/>
</dbReference>
<keyword evidence="2" id="KW-0521">NADP</keyword>
<evidence type="ECO:0000259" key="3">
    <source>
        <dbReference type="Pfam" id="PF04321"/>
    </source>
</evidence>
<comment type="function">
    <text evidence="2">Catalyzes the reduction of dTDP-6-deoxy-L-lyxo-4-hexulose to yield dTDP-L-rhamnose.</text>
</comment>
<organism evidence="4 5">
    <name type="scientific">Absicoccus porci</name>
    <dbReference type="NCBI Taxonomy" id="2486576"/>
    <lineage>
        <taxon>Bacteria</taxon>
        <taxon>Bacillati</taxon>
        <taxon>Bacillota</taxon>
        <taxon>Erysipelotrichia</taxon>
        <taxon>Erysipelotrichales</taxon>
        <taxon>Erysipelotrichaceae</taxon>
        <taxon>Absicoccus</taxon>
    </lineage>
</organism>
<dbReference type="UniPathway" id="UPA00124"/>
<dbReference type="InterPro" id="IPR005913">
    <property type="entry name" value="dTDP_dehydrorham_reduct"/>
</dbReference>
<dbReference type="OrthoDB" id="9803892at2"/>
<feature type="domain" description="RmlD-like substrate binding" evidence="3">
    <location>
        <begin position="1"/>
        <end position="297"/>
    </location>
</feature>
<dbReference type="PANTHER" id="PTHR10491">
    <property type="entry name" value="DTDP-4-DEHYDRORHAMNOSE REDUCTASE"/>
    <property type="match status" value="1"/>
</dbReference>
<dbReference type="AlphaFoldDB" id="A0A3N0I467"/>
<dbReference type="GO" id="GO:0008831">
    <property type="term" value="F:dTDP-4-dehydrorhamnose reductase activity"/>
    <property type="evidence" value="ECO:0007669"/>
    <property type="project" value="UniProtKB-EC"/>
</dbReference>
<keyword evidence="5" id="KW-1185">Reference proteome</keyword>
<sequence>MKVLVTGVAGQLGHDVMNELASRNLEGYGTDLAETYAGIQDGTYVCRAPYVSLDITDAQAVQKVMDEVHPDAVVHCAAWTAVDKAEDMPDVVRKVNAEGTKNIVDACKKYDIPVMYFSTDYVFNGEGTDPWMEYGHREPLNVYGQTKYEGELAVESYPKHFIIRISWVFGKNGNNFIKTMLRLGKERGAVSVVNDQIGMVTYTYDLARLVVDMIQTKEYGTYHATNSGDFISWYDFAKEIFKQAGMDVPVTSVDSSAFPAKAKRPKNSRMNQTELDKHGFTRLPDWHDALARYLKELKD</sequence>
<dbReference type="InterPro" id="IPR029903">
    <property type="entry name" value="RmlD-like-bd"/>
</dbReference>
<comment type="caution">
    <text evidence="4">The sequence shown here is derived from an EMBL/GenBank/DDBJ whole genome shotgun (WGS) entry which is preliminary data.</text>
</comment>
<evidence type="ECO:0000256" key="1">
    <source>
        <dbReference type="ARBA" id="ARBA00010944"/>
    </source>
</evidence>
<dbReference type="GO" id="GO:0005829">
    <property type="term" value="C:cytosol"/>
    <property type="evidence" value="ECO:0007669"/>
    <property type="project" value="TreeGrafter"/>
</dbReference>
<protein>
    <recommendedName>
        <fullName evidence="2">dTDP-4-dehydrorhamnose reductase</fullName>
        <ecNumber evidence="2">1.1.1.133</ecNumber>
    </recommendedName>
</protein>
<gene>
    <name evidence="4" type="primary">rfbD</name>
    <name evidence="4" type="ORF">EDX97_02160</name>
</gene>
<dbReference type="GO" id="GO:0019305">
    <property type="term" value="P:dTDP-rhamnose biosynthetic process"/>
    <property type="evidence" value="ECO:0007669"/>
    <property type="project" value="UniProtKB-UniPathway"/>
</dbReference>
<dbReference type="Gene3D" id="3.90.25.10">
    <property type="entry name" value="UDP-galactose 4-epimerase, domain 1"/>
    <property type="match status" value="1"/>
</dbReference>
<evidence type="ECO:0000313" key="4">
    <source>
        <dbReference type="EMBL" id="RNM31386.1"/>
    </source>
</evidence>
<evidence type="ECO:0000313" key="5">
    <source>
        <dbReference type="Proteomes" id="UP000276568"/>
    </source>
</evidence>
<name>A0A3N0I467_9FIRM</name>
<dbReference type="InterPro" id="IPR036291">
    <property type="entry name" value="NAD(P)-bd_dom_sf"/>
</dbReference>
<keyword evidence="2 4" id="KW-0560">Oxidoreductase</keyword>
<dbReference type="EC" id="1.1.1.133" evidence="2"/>
<dbReference type="Pfam" id="PF04321">
    <property type="entry name" value="RmlD_sub_bind"/>
    <property type="match status" value="1"/>
</dbReference>
<reference evidence="4 5" key="1">
    <citation type="submission" date="2018-11" db="EMBL/GenBank/DDBJ databases">
        <title>Clostridium sp. nov., a member of the family Erysipelotrichaceae isolated from pig faeces.</title>
        <authorList>
            <person name="Chang Y.-H."/>
        </authorList>
    </citation>
    <scope>NUCLEOTIDE SEQUENCE [LARGE SCALE GENOMIC DNA]</scope>
    <source>
        <strain evidence="4 5">YH-panp20</strain>
    </source>
</reference>
<dbReference type="NCBIfam" id="TIGR01214">
    <property type="entry name" value="rmlD"/>
    <property type="match status" value="1"/>
</dbReference>
<dbReference type="EMBL" id="RJQC01000001">
    <property type="protein sequence ID" value="RNM31386.1"/>
    <property type="molecule type" value="Genomic_DNA"/>
</dbReference>
<comment type="similarity">
    <text evidence="1 2">Belongs to the dTDP-4-dehydrorhamnose reductase family.</text>
</comment>
<dbReference type="Gene3D" id="3.40.50.720">
    <property type="entry name" value="NAD(P)-binding Rossmann-like Domain"/>
    <property type="match status" value="1"/>
</dbReference>
<dbReference type="RefSeq" id="WP_128519544.1">
    <property type="nucleotide sequence ID" value="NZ_RJQC01000001.1"/>
</dbReference>
<dbReference type="CDD" id="cd05254">
    <property type="entry name" value="dTDP_HR_like_SDR_e"/>
    <property type="match status" value="1"/>
</dbReference>
<comment type="pathway">
    <text evidence="2">Carbohydrate biosynthesis; dTDP-L-rhamnose biosynthesis.</text>
</comment>